<accession>A0A0E9SMA4</accession>
<name>A0A0E9SMA4_ANGAN</name>
<organism evidence="1">
    <name type="scientific">Anguilla anguilla</name>
    <name type="common">European freshwater eel</name>
    <name type="synonym">Muraena anguilla</name>
    <dbReference type="NCBI Taxonomy" id="7936"/>
    <lineage>
        <taxon>Eukaryota</taxon>
        <taxon>Metazoa</taxon>
        <taxon>Chordata</taxon>
        <taxon>Craniata</taxon>
        <taxon>Vertebrata</taxon>
        <taxon>Euteleostomi</taxon>
        <taxon>Actinopterygii</taxon>
        <taxon>Neopterygii</taxon>
        <taxon>Teleostei</taxon>
        <taxon>Anguilliformes</taxon>
        <taxon>Anguillidae</taxon>
        <taxon>Anguilla</taxon>
    </lineage>
</organism>
<sequence>MWCDTFGQKIERGTGS</sequence>
<proteinExistence type="predicted"/>
<evidence type="ECO:0000313" key="1">
    <source>
        <dbReference type="EMBL" id="JAH42352.1"/>
    </source>
</evidence>
<reference evidence="1" key="1">
    <citation type="submission" date="2014-11" db="EMBL/GenBank/DDBJ databases">
        <authorList>
            <person name="Amaro Gonzalez C."/>
        </authorList>
    </citation>
    <scope>NUCLEOTIDE SEQUENCE</scope>
</reference>
<protein>
    <submittedName>
        <fullName evidence="1">Uncharacterized protein</fullName>
    </submittedName>
</protein>
<dbReference type="AlphaFoldDB" id="A0A0E9SMA4"/>
<dbReference type="EMBL" id="GBXM01066225">
    <property type="protein sequence ID" value="JAH42352.1"/>
    <property type="molecule type" value="Transcribed_RNA"/>
</dbReference>
<reference evidence="1" key="2">
    <citation type="journal article" date="2015" name="Fish Shellfish Immunol.">
        <title>Early steps in the European eel (Anguilla anguilla)-Vibrio vulnificus interaction in the gills: Role of the RtxA13 toxin.</title>
        <authorList>
            <person name="Callol A."/>
            <person name="Pajuelo D."/>
            <person name="Ebbesson L."/>
            <person name="Teles M."/>
            <person name="MacKenzie S."/>
            <person name="Amaro C."/>
        </authorList>
    </citation>
    <scope>NUCLEOTIDE SEQUENCE</scope>
</reference>